<feature type="compositionally biased region" description="Low complexity" evidence="1">
    <location>
        <begin position="116"/>
        <end position="127"/>
    </location>
</feature>
<feature type="region of interest" description="Disordered" evidence="1">
    <location>
        <begin position="1"/>
        <end position="24"/>
    </location>
</feature>
<proteinExistence type="predicted"/>
<evidence type="ECO:0000313" key="3">
    <source>
        <dbReference type="Proteomes" id="UP000029120"/>
    </source>
</evidence>
<organism evidence="2 3">
    <name type="scientific">Arabis alpina</name>
    <name type="common">Alpine rock-cress</name>
    <dbReference type="NCBI Taxonomy" id="50452"/>
    <lineage>
        <taxon>Eukaryota</taxon>
        <taxon>Viridiplantae</taxon>
        <taxon>Streptophyta</taxon>
        <taxon>Embryophyta</taxon>
        <taxon>Tracheophyta</taxon>
        <taxon>Spermatophyta</taxon>
        <taxon>Magnoliopsida</taxon>
        <taxon>eudicotyledons</taxon>
        <taxon>Gunneridae</taxon>
        <taxon>Pentapetalae</taxon>
        <taxon>rosids</taxon>
        <taxon>malvids</taxon>
        <taxon>Brassicales</taxon>
        <taxon>Brassicaceae</taxon>
        <taxon>Arabideae</taxon>
        <taxon>Arabis</taxon>
    </lineage>
</organism>
<sequence>MDPKELGSTSVFDPDGDGFGVMLPRRLDPDVVTAGTRRTDNISATSLWCLDADDLRATASSPSGLTEDVRRGPDVDRRRRYRRGWLGTRSDSDTEVAGGMFPLNDEDSGFPFAPLSSSSTSSRASSAKSDDEDTIDEVQQTKKTKKAKKKAKVKVRPNPPGSSLLDARSLQRLWRKCGISEEIVLVASSLAGRADAPPPGYMTLFENYFDQCLL</sequence>
<gene>
    <name evidence="2" type="ORF">AALP_AAs62636U000100</name>
</gene>
<evidence type="ECO:0000256" key="1">
    <source>
        <dbReference type="SAM" id="MobiDB-lite"/>
    </source>
</evidence>
<reference evidence="3" key="1">
    <citation type="journal article" date="2015" name="Nat. Plants">
        <title>Genome expansion of Arabis alpina linked with retrotransposition and reduced symmetric DNA methylation.</title>
        <authorList>
            <person name="Willing E.M."/>
            <person name="Rawat V."/>
            <person name="Mandakova T."/>
            <person name="Maumus F."/>
            <person name="James G.V."/>
            <person name="Nordstroem K.J."/>
            <person name="Becker C."/>
            <person name="Warthmann N."/>
            <person name="Chica C."/>
            <person name="Szarzynska B."/>
            <person name="Zytnicki M."/>
            <person name="Albani M.C."/>
            <person name="Kiefer C."/>
            <person name="Bergonzi S."/>
            <person name="Castaings L."/>
            <person name="Mateos J.L."/>
            <person name="Berns M.C."/>
            <person name="Bujdoso N."/>
            <person name="Piofczyk T."/>
            <person name="de Lorenzo L."/>
            <person name="Barrero-Sicilia C."/>
            <person name="Mateos I."/>
            <person name="Piednoel M."/>
            <person name="Hagmann J."/>
            <person name="Chen-Min-Tao R."/>
            <person name="Iglesias-Fernandez R."/>
            <person name="Schuster S.C."/>
            <person name="Alonso-Blanco C."/>
            <person name="Roudier F."/>
            <person name="Carbonero P."/>
            <person name="Paz-Ares J."/>
            <person name="Davis S.J."/>
            <person name="Pecinka A."/>
            <person name="Quesneville H."/>
            <person name="Colot V."/>
            <person name="Lysak M.A."/>
            <person name="Weigel D."/>
            <person name="Coupland G."/>
            <person name="Schneeberger K."/>
        </authorList>
    </citation>
    <scope>NUCLEOTIDE SEQUENCE [LARGE SCALE GENOMIC DNA]</scope>
    <source>
        <strain evidence="3">cv. Pajares</strain>
    </source>
</reference>
<feature type="compositionally biased region" description="Basic residues" evidence="1">
    <location>
        <begin position="142"/>
        <end position="155"/>
    </location>
</feature>
<dbReference type="AlphaFoldDB" id="A0A087G133"/>
<feature type="region of interest" description="Disordered" evidence="1">
    <location>
        <begin position="89"/>
        <end position="162"/>
    </location>
</feature>
<protein>
    <submittedName>
        <fullName evidence="2">Uncharacterized protein</fullName>
    </submittedName>
</protein>
<name>A0A087G133_ARAAL</name>
<evidence type="ECO:0000313" key="2">
    <source>
        <dbReference type="EMBL" id="KFK23585.1"/>
    </source>
</evidence>
<dbReference type="EMBL" id="KL977607">
    <property type="protein sequence ID" value="KFK23585.1"/>
    <property type="molecule type" value="Genomic_DNA"/>
</dbReference>
<keyword evidence="3" id="KW-1185">Reference proteome</keyword>
<dbReference type="Proteomes" id="UP000029120">
    <property type="component" value="Unassembled WGS sequence"/>
</dbReference>
<dbReference type="Gramene" id="KFK23585">
    <property type="protein sequence ID" value="KFK23585"/>
    <property type="gene ID" value="AALP_AAs62636U000100"/>
</dbReference>
<accession>A0A087G133</accession>